<dbReference type="Proteomes" id="UP000363590">
    <property type="component" value="Chromosome"/>
</dbReference>
<dbReference type="EMBL" id="CP045571">
    <property type="protein sequence ID" value="QFX96895.1"/>
    <property type="molecule type" value="Genomic_DNA"/>
</dbReference>
<dbReference type="KEGG" id="atx:GCD22_02744"/>
<evidence type="ECO:0000313" key="3">
    <source>
        <dbReference type="Proteomes" id="UP000363590"/>
    </source>
</evidence>
<feature type="transmembrane region" description="Helical" evidence="1">
    <location>
        <begin position="20"/>
        <end position="45"/>
    </location>
</feature>
<proteinExistence type="predicted"/>
<sequence length="80" mass="9053">MSMSSLPIMHQPAVAHVVFGIFNLAWPNIAFWGVGLIIFAVGIYARMPEFMEMDAETRRRYQQQGPFLYGNGEDDEEAGE</sequence>
<keyword evidence="1" id="KW-1133">Transmembrane helix</keyword>
<evidence type="ECO:0000313" key="2">
    <source>
        <dbReference type="EMBL" id="QFX96895.1"/>
    </source>
</evidence>
<accession>A0A5P9XS74</accession>
<keyword evidence="1" id="KW-0812">Transmembrane</keyword>
<organism evidence="2 3">
    <name type="scientific">Acidithiobacillus thiooxidans ATCC 19377</name>
    <dbReference type="NCBI Taxonomy" id="637390"/>
    <lineage>
        <taxon>Bacteria</taxon>
        <taxon>Pseudomonadati</taxon>
        <taxon>Pseudomonadota</taxon>
        <taxon>Acidithiobacillia</taxon>
        <taxon>Acidithiobacillales</taxon>
        <taxon>Acidithiobacillaceae</taxon>
        <taxon>Acidithiobacillus</taxon>
    </lineage>
</organism>
<gene>
    <name evidence="2" type="ORF">GCD22_02744</name>
</gene>
<protein>
    <submittedName>
        <fullName evidence="2">Uncharacterized protein</fullName>
    </submittedName>
</protein>
<reference evidence="2 3" key="1">
    <citation type="submission" date="2019-10" db="EMBL/GenBank/DDBJ databases">
        <authorList>
            <person name="Wang R."/>
        </authorList>
    </citation>
    <scope>NUCLEOTIDE SEQUENCE [LARGE SCALE GENOMIC DNA]</scope>
    <source>
        <strain evidence="2 3">ATCC 19377</strain>
    </source>
</reference>
<evidence type="ECO:0000256" key="1">
    <source>
        <dbReference type="SAM" id="Phobius"/>
    </source>
</evidence>
<dbReference type="RefSeq" id="WP_031576095.1">
    <property type="nucleotide sequence ID" value="NZ_CP045571.1"/>
</dbReference>
<dbReference type="GeneID" id="60696989"/>
<dbReference type="AlphaFoldDB" id="A0A5P9XS74"/>
<keyword evidence="1" id="KW-0472">Membrane</keyword>
<name>A0A5P9XS74_ACITH</name>